<organism evidence="2 3">
    <name type="scientific">Pelobates cultripes</name>
    <name type="common">Western spadefoot toad</name>
    <dbReference type="NCBI Taxonomy" id="61616"/>
    <lineage>
        <taxon>Eukaryota</taxon>
        <taxon>Metazoa</taxon>
        <taxon>Chordata</taxon>
        <taxon>Craniata</taxon>
        <taxon>Vertebrata</taxon>
        <taxon>Euteleostomi</taxon>
        <taxon>Amphibia</taxon>
        <taxon>Batrachia</taxon>
        <taxon>Anura</taxon>
        <taxon>Pelobatoidea</taxon>
        <taxon>Pelobatidae</taxon>
        <taxon>Pelobates</taxon>
    </lineage>
</organism>
<evidence type="ECO:0000256" key="1">
    <source>
        <dbReference type="SAM" id="MobiDB-lite"/>
    </source>
</evidence>
<name>A0AAD1SJL0_PELCU</name>
<gene>
    <name evidence="2" type="ORF">PECUL_23A015801</name>
</gene>
<evidence type="ECO:0000313" key="3">
    <source>
        <dbReference type="Proteomes" id="UP001295444"/>
    </source>
</evidence>
<feature type="region of interest" description="Disordered" evidence="1">
    <location>
        <begin position="85"/>
        <end position="107"/>
    </location>
</feature>
<dbReference type="Proteomes" id="UP001295444">
    <property type="component" value="Chromosome 06"/>
</dbReference>
<evidence type="ECO:0000313" key="2">
    <source>
        <dbReference type="EMBL" id="CAH2302253.1"/>
    </source>
</evidence>
<dbReference type="AlphaFoldDB" id="A0AAD1SJL0"/>
<proteinExistence type="predicted"/>
<accession>A0AAD1SJL0</accession>
<keyword evidence="3" id="KW-1185">Reference proteome</keyword>
<sequence length="124" mass="13544">MRSQKGRAAEEERKVCHWGTRLSQGVTWSALQCLVRAAGRGLSRRVRMRRAAAASSVLAGRRCQGIAERGRRAVRTCCHLAPGLQTDRQTGGSAHPPISTLHSTARGTAPTDRLKRSILFNISQ</sequence>
<reference evidence="2" key="1">
    <citation type="submission" date="2022-03" db="EMBL/GenBank/DDBJ databases">
        <authorList>
            <person name="Alioto T."/>
            <person name="Alioto T."/>
            <person name="Gomez Garrido J."/>
        </authorList>
    </citation>
    <scope>NUCLEOTIDE SEQUENCE</scope>
</reference>
<protein>
    <submittedName>
        <fullName evidence="2">Uncharacterized protein</fullName>
    </submittedName>
</protein>
<dbReference type="EMBL" id="OW240917">
    <property type="protein sequence ID" value="CAH2302253.1"/>
    <property type="molecule type" value="Genomic_DNA"/>
</dbReference>